<proteinExistence type="inferred from homology"/>
<comment type="subcellular location">
    <subcellularLocation>
        <location evidence="1">Cytoplasm</location>
    </subcellularLocation>
</comment>
<evidence type="ECO:0000313" key="9">
    <source>
        <dbReference type="Proteomes" id="UP001642483"/>
    </source>
</evidence>
<dbReference type="Pfam" id="PF06058">
    <property type="entry name" value="DCP1"/>
    <property type="match status" value="1"/>
</dbReference>
<dbReference type="InterPro" id="IPR010334">
    <property type="entry name" value="Dcp1"/>
</dbReference>
<dbReference type="Gene3D" id="2.30.29.30">
    <property type="entry name" value="Pleckstrin-homology domain (PH domain)/Phosphotyrosine-binding domain (PTB)"/>
    <property type="match status" value="1"/>
</dbReference>
<evidence type="ECO:0000256" key="4">
    <source>
        <dbReference type="ARBA" id="ARBA00022664"/>
    </source>
</evidence>
<gene>
    <name evidence="8" type="ORF">CVLEPA_LOCUS220</name>
</gene>
<dbReference type="Proteomes" id="UP001642483">
    <property type="component" value="Unassembled WGS sequence"/>
</dbReference>
<keyword evidence="3" id="KW-0963">Cytoplasm</keyword>
<dbReference type="SUPFAM" id="SSF50729">
    <property type="entry name" value="PH domain-like"/>
    <property type="match status" value="1"/>
</dbReference>
<name>A0ABP0EYF4_CLALP</name>
<dbReference type="PANTHER" id="PTHR16290:SF0">
    <property type="entry name" value="DECAPPING PROTEIN 1, ISOFORM A"/>
    <property type="match status" value="1"/>
</dbReference>
<comment type="caution">
    <text evidence="8">The sequence shown here is derived from an EMBL/GenBank/DDBJ whole genome shotgun (WGS) entry which is preliminary data.</text>
</comment>
<dbReference type="EMBL" id="CAWYQH010000001">
    <property type="protein sequence ID" value="CAK8671209.1"/>
    <property type="molecule type" value="Genomic_DNA"/>
</dbReference>
<keyword evidence="9" id="KW-1185">Reference proteome</keyword>
<comment type="similarity">
    <text evidence="2">Belongs to the DCP1 family.</text>
</comment>
<evidence type="ECO:0000256" key="6">
    <source>
        <dbReference type="ARBA" id="ARBA00047661"/>
    </source>
</evidence>
<accession>A0ABP0EYF4</accession>
<dbReference type="PANTHER" id="PTHR16290">
    <property type="entry name" value="TRANSCRIPTION FACTOR SMIF DECAPPING ENZYME DCP1"/>
    <property type="match status" value="1"/>
</dbReference>
<sequence length="157" mass="17957">MKSNIEMLIDLNALLADIPHISNILGYATQVAVYRLDEESEEWEYLEMKGTLFVYSRSYPLKPGFVIINKLSPKDLTEPNTPSAEMIAEHCFLICKYYGSTYGFMFQDYFDCISIGYLLKDLWKEFENSSDSPSSNYSSSESSDDEELCDVASEENI</sequence>
<evidence type="ECO:0000256" key="7">
    <source>
        <dbReference type="SAM" id="MobiDB-lite"/>
    </source>
</evidence>
<protein>
    <recommendedName>
        <fullName evidence="5">5'-(N(7)-methylguanosine 5'-triphospho)-[mRNA] hydrolase</fullName>
        <ecNumber evidence="5">3.6.1.62</ecNumber>
    </recommendedName>
</protein>
<comment type="catalytic activity">
    <reaction evidence="6">
        <text>a 5'-end (N(7)-methyl 5'-triphosphoguanosine)-ribonucleoside in mRNA + H2O = N(7)-methyl-GDP + a 5'-end phospho-ribonucleoside in mRNA + 2 H(+)</text>
        <dbReference type="Rhea" id="RHEA:67484"/>
        <dbReference type="Rhea" id="RHEA-COMP:15692"/>
        <dbReference type="Rhea" id="RHEA-COMP:17167"/>
        <dbReference type="ChEBI" id="CHEBI:15377"/>
        <dbReference type="ChEBI" id="CHEBI:15378"/>
        <dbReference type="ChEBI" id="CHEBI:63714"/>
        <dbReference type="ChEBI" id="CHEBI:138282"/>
        <dbReference type="ChEBI" id="CHEBI:156461"/>
        <dbReference type="EC" id="3.6.1.62"/>
    </reaction>
    <physiologicalReaction direction="left-to-right" evidence="6">
        <dbReference type="Rhea" id="RHEA:67485"/>
    </physiologicalReaction>
</comment>
<feature type="compositionally biased region" description="Low complexity" evidence="7">
    <location>
        <begin position="129"/>
        <end position="141"/>
    </location>
</feature>
<reference evidence="8 9" key="1">
    <citation type="submission" date="2024-02" db="EMBL/GenBank/DDBJ databases">
        <authorList>
            <person name="Daric V."/>
            <person name="Darras S."/>
        </authorList>
    </citation>
    <scope>NUCLEOTIDE SEQUENCE [LARGE SCALE GENOMIC DNA]</scope>
</reference>
<feature type="compositionally biased region" description="Acidic residues" evidence="7">
    <location>
        <begin position="142"/>
        <end position="157"/>
    </location>
</feature>
<evidence type="ECO:0000313" key="8">
    <source>
        <dbReference type="EMBL" id="CAK8671209.1"/>
    </source>
</evidence>
<evidence type="ECO:0000256" key="2">
    <source>
        <dbReference type="ARBA" id="ARBA00008778"/>
    </source>
</evidence>
<evidence type="ECO:0000256" key="5">
    <source>
        <dbReference type="ARBA" id="ARBA00026102"/>
    </source>
</evidence>
<evidence type="ECO:0000256" key="3">
    <source>
        <dbReference type="ARBA" id="ARBA00022490"/>
    </source>
</evidence>
<dbReference type="EC" id="3.6.1.62" evidence="5"/>
<evidence type="ECO:0000256" key="1">
    <source>
        <dbReference type="ARBA" id="ARBA00004496"/>
    </source>
</evidence>
<dbReference type="InterPro" id="IPR011993">
    <property type="entry name" value="PH-like_dom_sf"/>
</dbReference>
<feature type="region of interest" description="Disordered" evidence="7">
    <location>
        <begin position="127"/>
        <end position="157"/>
    </location>
</feature>
<keyword evidence="4" id="KW-0507">mRNA processing</keyword>
<organism evidence="8 9">
    <name type="scientific">Clavelina lepadiformis</name>
    <name type="common">Light-bulb sea squirt</name>
    <name type="synonym">Ascidia lepadiformis</name>
    <dbReference type="NCBI Taxonomy" id="159417"/>
    <lineage>
        <taxon>Eukaryota</taxon>
        <taxon>Metazoa</taxon>
        <taxon>Chordata</taxon>
        <taxon>Tunicata</taxon>
        <taxon>Ascidiacea</taxon>
        <taxon>Aplousobranchia</taxon>
        <taxon>Clavelinidae</taxon>
        <taxon>Clavelina</taxon>
    </lineage>
</organism>